<dbReference type="OrthoDB" id="2319030at2759"/>
<dbReference type="InterPro" id="IPR008266">
    <property type="entry name" value="Tyr_kinase_AS"/>
</dbReference>
<dbReference type="EMBL" id="CAJVPI010000291">
    <property type="protein sequence ID" value="CAG8514384.1"/>
    <property type="molecule type" value="Genomic_DNA"/>
</dbReference>
<dbReference type="GO" id="GO:0004672">
    <property type="term" value="F:protein kinase activity"/>
    <property type="evidence" value="ECO:0007669"/>
    <property type="project" value="InterPro"/>
</dbReference>
<evidence type="ECO:0000259" key="1">
    <source>
        <dbReference type="Pfam" id="PF17667"/>
    </source>
</evidence>
<dbReference type="Pfam" id="PF17667">
    <property type="entry name" value="Pkinase_fungal"/>
    <property type="match status" value="1"/>
</dbReference>
<dbReference type="InterPro" id="IPR040976">
    <property type="entry name" value="Pkinase_fungal"/>
</dbReference>
<evidence type="ECO:0000313" key="2">
    <source>
        <dbReference type="EMBL" id="CAG8514384.1"/>
    </source>
</evidence>
<comment type="caution">
    <text evidence="2">The sequence shown here is derived from an EMBL/GenBank/DDBJ whole genome shotgun (WGS) entry which is preliminary data.</text>
</comment>
<dbReference type="PROSITE" id="PS00109">
    <property type="entry name" value="PROTEIN_KINASE_TYR"/>
    <property type="match status" value="1"/>
</dbReference>
<sequence>MKPWGIRDTSVEGYLKDPIGKIDFTIIQGNMVSWVHVVSLIEVKSTLNSKTSHCEALGQLIDRFTTIFDLQKIDHSLLELFVETQKLNLCGRIERGTSTVNEQGSFVLSGFMNDNHVVLKVCDIDHEINILHHLLLHEYDFIPKVIKFGNLPENKKYMVMTPFGEHLDVGKHGWHGILKAFQDVAEAMKFASNYGILHCDISYGNIVFHEQHSYLIDWGVAVVGSLEVEDALTGTTQFPLLQLNCMRKKKFTHTLDDDIESLFYTFLYVACDGVLKWKKDAMIQLAVNLLLLMHQ</sequence>
<dbReference type="Gene3D" id="1.10.510.10">
    <property type="entry name" value="Transferase(Phosphotransferase) domain 1"/>
    <property type="match status" value="1"/>
</dbReference>
<dbReference type="AlphaFoldDB" id="A0A9N9A1A8"/>
<feature type="domain" description="Fungal-type protein kinase" evidence="1">
    <location>
        <begin position="157"/>
        <end position="269"/>
    </location>
</feature>
<name>A0A9N9A1A8_9GLOM</name>
<dbReference type="PANTHER" id="PTHR11909">
    <property type="entry name" value="CASEIN KINASE-RELATED"/>
    <property type="match status" value="1"/>
</dbReference>
<dbReference type="Proteomes" id="UP000789739">
    <property type="component" value="Unassembled WGS sequence"/>
</dbReference>
<protein>
    <submittedName>
        <fullName evidence="2">7611_t:CDS:1</fullName>
    </submittedName>
</protein>
<reference evidence="2" key="1">
    <citation type="submission" date="2021-06" db="EMBL/GenBank/DDBJ databases">
        <authorList>
            <person name="Kallberg Y."/>
            <person name="Tangrot J."/>
            <person name="Rosling A."/>
        </authorList>
    </citation>
    <scope>NUCLEOTIDE SEQUENCE</scope>
    <source>
        <strain evidence="2">BR232B</strain>
    </source>
</reference>
<dbReference type="InterPro" id="IPR011009">
    <property type="entry name" value="Kinase-like_dom_sf"/>
</dbReference>
<dbReference type="InterPro" id="IPR050235">
    <property type="entry name" value="CK1_Ser-Thr_kinase"/>
</dbReference>
<evidence type="ECO:0000313" key="3">
    <source>
        <dbReference type="Proteomes" id="UP000789739"/>
    </source>
</evidence>
<accession>A0A9N9A1A8</accession>
<organism evidence="2 3">
    <name type="scientific">Paraglomus brasilianum</name>
    <dbReference type="NCBI Taxonomy" id="144538"/>
    <lineage>
        <taxon>Eukaryota</taxon>
        <taxon>Fungi</taxon>
        <taxon>Fungi incertae sedis</taxon>
        <taxon>Mucoromycota</taxon>
        <taxon>Glomeromycotina</taxon>
        <taxon>Glomeromycetes</taxon>
        <taxon>Paraglomerales</taxon>
        <taxon>Paraglomeraceae</taxon>
        <taxon>Paraglomus</taxon>
    </lineage>
</organism>
<feature type="non-terminal residue" evidence="2">
    <location>
        <position position="295"/>
    </location>
</feature>
<dbReference type="SUPFAM" id="SSF56112">
    <property type="entry name" value="Protein kinase-like (PK-like)"/>
    <property type="match status" value="1"/>
</dbReference>
<proteinExistence type="predicted"/>
<keyword evidence="3" id="KW-1185">Reference proteome</keyword>
<gene>
    <name evidence="2" type="ORF">PBRASI_LOCUS3286</name>
</gene>